<dbReference type="Proteomes" id="UP001147782">
    <property type="component" value="Unassembled WGS sequence"/>
</dbReference>
<keyword evidence="4" id="KW-1185">Reference proteome</keyword>
<accession>A0A9W9SIG6</accession>
<feature type="domain" description="HAT C-terminal dimerisation" evidence="2">
    <location>
        <begin position="10"/>
        <end position="69"/>
    </location>
</feature>
<comment type="caution">
    <text evidence="3">The sequence shown here is derived from an EMBL/GenBank/DDBJ whole genome shotgun (WGS) entry which is preliminary data.</text>
</comment>
<name>A0A9W9SIG6_9EURO</name>
<dbReference type="InterPro" id="IPR012337">
    <property type="entry name" value="RNaseH-like_sf"/>
</dbReference>
<protein>
    <recommendedName>
        <fullName evidence="2">HAT C-terminal dimerisation domain-containing protein</fullName>
    </recommendedName>
</protein>
<proteinExistence type="predicted"/>
<gene>
    <name evidence="3" type="ORF">N7496_005738</name>
</gene>
<dbReference type="GO" id="GO:0046983">
    <property type="term" value="F:protein dimerization activity"/>
    <property type="evidence" value="ECO:0007669"/>
    <property type="project" value="InterPro"/>
</dbReference>
<evidence type="ECO:0000313" key="4">
    <source>
        <dbReference type="Proteomes" id="UP001147782"/>
    </source>
</evidence>
<dbReference type="EMBL" id="JAPZBS010000004">
    <property type="protein sequence ID" value="KAJ5378329.1"/>
    <property type="molecule type" value="Genomic_DNA"/>
</dbReference>
<reference evidence="3" key="2">
    <citation type="journal article" date="2023" name="IMA Fungus">
        <title>Comparative genomic study of the Penicillium genus elucidates a diverse pangenome and 15 lateral gene transfer events.</title>
        <authorList>
            <person name="Petersen C."/>
            <person name="Sorensen T."/>
            <person name="Nielsen M.R."/>
            <person name="Sondergaard T.E."/>
            <person name="Sorensen J.L."/>
            <person name="Fitzpatrick D.A."/>
            <person name="Frisvad J.C."/>
            <person name="Nielsen K.L."/>
        </authorList>
    </citation>
    <scope>NUCLEOTIDE SEQUENCE</scope>
    <source>
        <strain evidence="3">IBT 29864</strain>
    </source>
</reference>
<dbReference type="OrthoDB" id="4507940at2759"/>
<sequence length="150" mass="16993">MTSLIAILLKVSPYLSTKKLRFLILVALTRDILSIPASGASIERLFNYARDIYYYRRGQLKSETVKALMLYMCVTKFEVEQKEIDFTKELISERGSLPPLPSLDPISDSEEAEDEDIALSEDTGTKRPRSRSTQSQENEVIPESADLENT</sequence>
<dbReference type="AlphaFoldDB" id="A0A9W9SIG6"/>
<dbReference type="InterPro" id="IPR008906">
    <property type="entry name" value="HATC_C_dom"/>
</dbReference>
<feature type="compositionally biased region" description="Acidic residues" evidence="1">
    <location>
        <begin position="107"/>
        <end position="119"/>
    </location>
</feature>
<dbReference type="SUPFAM" id="SSF53098">
    <property type="entry name" value="Ribonuclease H-like"/>
    <property type="match status" value="1"/>
</dbReference>
<dbReference type="GeneID" id="81437846"/>
<reference evidence="3" key="1">
    <citation type="submission" date="2022-11" db="EMBL/GenBank/DDBJ databases">
        <authorList>
            <person name="Petersen C."/>
        </authorList>
    </citation>
    <scope>NUCLEOTIDE SEQUENCE</scope>
    <source>
        <strain evidence="3">IBT 29864</strain>
    </source>
</reference>
<organism evidence="3 4">
    <name type="scientific">Penicillium cataractarum</name>
    <dbReference type="NCBI Taxonomy" id="2100454"/>
    <lineage>
        <taxon>Eukaryota</taxon>
        <taxon>Fungi</taxon>
        <taxon>Dikarya</taxon>
        <taxon>Ascomycota</taxon>
        <taxon>Pezizomycotina</taxon>
        <taxon>Eurotiomycetes</taxon>
        <taxon>Eurotiomycetidae</taxon>
        <taxon>Eurotiales</taxon>
        <taxon>Aspergillaceae</taxon>
        <taxon>Penicillium</taxon>
    </lineage>
</organism>
<dbReference type="Pfam" id="PF05699">
    <property type="entry name" value="Dimer_Tnp_hAT"/>
    <property type="match status" value="1"/>
</dbReference>
<evidence type="ECO:0000313" key="3">
    <source>
        <dbReference type="EMBL" id="KAJ5378329.1"/>
    </source>
</evidence>
<evidence type="ECO:0000256" key="1">
    <source>
        <dbReference type="SAM" id="MobiDB-lite"/>
    </source>
</evidence>
<evidence type="ECO:0000259" key="2">
    <source>
        <dbReference type="Pfam" id="PF05699"/>
    </source>
</evidence>
<feature type="region of interest" description="Disordered" evidence="1">
    <location>
        <begin position="94"/>
        <end position="150"/>
    </location>
</feature>
<dbReference type="RefSeq" id="XP_056557192.1">
    <property type="nucleotide sequence ID" value="XM_056698667.1"/>
</dbReference>